<reference evidence="7 8" key="1">
    <citation type="submission" date="2016-01" db="EMBL/GenBank/DDBJ databases">
        <title>Whole genome sequencing of Bhargavaea cecembensis T14.</title>
        <authorList>
            <person name="Hong K.W."/>
        </authorList>
    </citation>
    <scope>NUCLEOTIDE SEQUENCE [LARGE SCALE GENOMIC DNA]</scope>
    <source>
        <strain evidence="7 8">T14</strain>
    </source>
</reference>
<evidence type="ECO:0000313" key="8">
    <source>
        <dbReference type="Proteomes" id="UP000076490"/>
    </source>
</evidence>
<evidence type="ECO:0000313" key="7">
    <source>
        <dbReference type="EMBL" id="KZE38982.1"/>
    </source>
</evidence>
<dbReference type="AlphaFoldDB" id="A0A161RG63"/>
<evidence type="ECO:0000256" key="1">
    <source>
        <dbReference type="ARBA" id="ARBA00005417"/>
    </source>
</evidence>
<evidence type="ECO:0000256" key="4">
    <source>
        <dbReference type="ARBA" id="ARBA00022840"/>
    </source>
</evidence>
<dbReference type="PANTHER" id="PTHR42711">
    <property type="entry name" value="ABC TRANSPORTER ATP-BINDING PROTEIN"/>
    <property type="match status" value="1"/>
</dbReference>
<evidence type="ECO:0000259" key="6">
    <source>
        <dbReference type="PROSITE" id="PS50930"/>
    </source>
</evidence>
<dbReference type="GO" id="GO:0003677">
    <property type="term" value="F:DNA binding"/>
    <property type="evidence" value="ECO:0007669"/>
    <property type="project" value="InterPro"/>
</dbReference>
<comment type="similarity">
    <text evidence="1">Belongs to the ABC transporter superfamily.</text>
</comment>
<dbReference type="InterPro" id="IPR050763">
    <property type="entry name" value="ABC_transporter_ATP-binding"/>
</dbReference>
<name>A0A161RG63_9BACL</name>
<keyword evidence="2" id="KW-0813">Transport</keyword>
<evidence type="ECO:0000259" key="5">
    <source>
        <dbReference type="PROSITE" id="PS50893"/>
    </source>
</evidence>
<accession>A0A161RG63</accession>
<dbReference type="PROSITE" id="PS50893">
    <property type="entry name" value="ABC_TRANSPORTER_2"/>
    <property type="match status" value="1"/>
</dbReference>
<dbReference type="SMART" id="SM00850">
    <property type="entry name" value="LytTR"/>
    <property type="match status" value="1"/>
</dbReference>
<dbReference type="InterPro" id="IPR007492">
    <property type="entry name" value="LytTR_DNA-bd_dom"/>
</dbReference>
<dbReference type="GO" id="GO:0005524">
    <property type="term" value="F:ATP binding"/>
    <property type="evidence" value="ECO:0007669"/>
    <property type="project" value="UniProtKB-KW"/>
</dbReference>
<dbReference type="PIRSF" id="PIRSF036612">
    <property type="entry name" value="ABC_ATP_LytTR"/>
    <property type="match status" value="1"/>
</dbReference>
<dbReference type="Pfam" id="PF04397">
    <property type="entry name" value="LytTR"/>
    <property type="match status" value="1"/>
</dbReference>
<dbReference type="GO" id="GO:0016887">
    <property type="term" value="F:ATP hydrolysis activity"/>
    <property type="evidence" value="ECO:0007669"/>
    <property type="project" value="InterPro"/>
</dbReference>
<dbReference type="EMBL" id="LQNT01000009">
    <property type="protein sequence ID" value="KZE38982.1"/>
    <property type="molecule type" value="Genomic_DNA"/>
</dbReference>
<dbReference type="OrthoDB" id="9809318at2"/>
<feature type="domain" description="ABC transporter" evidence="5">
    <location>
        <begin position="4"/>
        <end position="228"/>
    </location>
</feature>
<dbReference type="InterPro" id="IPR003439">
    <property type="entry name" value="ABC_transporter-like_ATP-bd"/>
</dbReference>
<organism evidence="7 8">
    <name type="scientific">Bhargavaea cecembensis</name>
    <dbReference type="NCBI Taxonomy" id="394098"/>
    <lineage>
        <taxon>Bacteria</taxon>
        <taxon>Bacillati</taxon>
        <taxon>Bacillota</taxon>
        <taxon>Bacilli</taxon>
        <taxon>Bacillales</taxon>
        <taxon>Caryophanaceae</taxon>
        <taxon>Bhargavaea</taxon>
    </lineage>
</organism>
<dbReference type="Gene3D" id="3.40.50.300">
    <property type="entry name" value="P-loop containing nucleotide triphosphate hydrolases"/>
    <property type="match status" value="1"/>
</dbReference>
<evidence type="ECO:0000256" key="3">
    <source>
        <dbReference type="ARBA" id="ARBA00022741"/>
    </source>
</evidence>
<dbReference type="Pfam" id="PF00005">
    <property type="entry name" value="ABC_tran"/>
    <property type="match status" value="1"/>
</dbReference>
<dbReference type="Gene3D" id="2.40.50.1020">
    <property type="entry name" value="LytTr DNA-binding domain"/>
    <property type="match status" value="1"/>
</dbReference>
<dbReference type="RefSeq" id="WP_063181056.1">
    <property type="nucleotide sequence ID" value="NZ_LQNT01000009.1"/>
</dbReference>
<proteinExistence type="inferred from homology"/>
<sequence>MGILEFQQVEKMAGNQVMFPRFDLSVKPGAVTAVQCEHETGLQLIGMVTGMVPVSHGEVKFAGEPVGRQFRNLASRVGVVLLDDALYERLTPTEQLRLFRNLHDAGAPVEELLRRVGMEELGRTRILKLTYSEKRRVLLAQALVHHPELLILQEPEQNLDVESRIILQRVLEQFTAGGGAVLMTTSNLENAVTMGDTVYRLNAEGLKLFEVAKEEDEEEIFDDPVPVEEKEPVDVDDLSVPQLQFNKIPAKVNEKLILFDPTEIVFVESVEGVSQLHVRGETFPCAIKMADLEVRLQPFGFFRCHRSYIVNLQRVREVITWTRNSYSLVLEDPNKSTVPLSKGKYAELKTFLGI</sequence>
<dbReference type="SUPFAM" id="SSF52540">
    <property type="entry name" value="P-loop containing nucleoside triphosphate hydrolases"/>
    <property type="match status" value="1"/>
</dbReference>
<dbReference type="InterPro" id="IPR012046">
    <property type="entry name" value="LytTR_ABC"/>
</dbReference>
<keyword evidence="4" id="KW-0067">ATP-binding</keyword>
<gene>
    <name evidence="7" type="ORF">AV656_08780</name>
</gene>
<protein>
    <submittedName>
        <fullName evidence="7">Transcriptional regulator</fullName>
    </submittedName>
</protein>
<dbReference type="PROSITE" id="PS50930">
    <property type="entry name" value="HTH_LYTTR"/>
    <property type="match status" value="1"/>
</dbReference>
<evidence type="ECO:0000256" key="2">
    <source>
        <dbReference type="ARBA" id="ARBA00022448"/>
    </source>
</evidence>
<feature type="domain" description="HTH LytTR-type" evidence="6">
    <location>
        <begin position="248"/>
        <end position="354"/>
    </location>
</feature>
<dbReference type="InterPro" id="IPR027417">
    <property type="entry name" value="P-loop_NTPase"/>
</dbReference>
<dbReference type="PANTHER" id="PTHR42711:SF5">
    <property type="entry name" value="ABC TRANSPORTER ATP-BINDING PROTEIN NATA"/>
    <property type="match status" value="1"/>
</dbReference>
<comment type="caution">
    <text evidence="7">The sequence shown here is derived from an EMBL/GenBank/DDBJ whole genome shotgun (WGS) entry which is preliminary data.</text>
</comment>
<keyword evidence="3" id="KW-0547">Nucleotide-binding</keyword>
<dbReference type="Proteomes" id="UP000076490">
    <property type="component" value="Unassembled WGS sequence"/>
</dbReference>